<evidence type="ECO:0000259" key="2">
    <source>
        <dbReference type="PROSITE" id="PS50110"/>
    </source>
</evidence>
<evidence type="ECO:0000313" key="3">
    <source>
        <dbReference type="EMBL" id="RRB13464.1"/>
    </source>
</evidence>
<accession>A0A3P1CKN3</accession>
<dbReference type="RefSeq" id="WP_124907362.1">
    <property type="nucleotide sequence ID" value="NZ_RQJP01000003.1"/>
</dbReference>
<dbReference type="PANTHER" id="PTHR44520">
    <property type="entry name" value="RESPONSE REGULATOR RCP1-RELATED"/>
    <property type="match status" value="1"/>
</dbReference>
<name>A0A3P1CKN3_9BACT</name>
<gene>
    <name evidence="3" type="ORF">EHT87_14410</name>
</gene>
<dbReference type="InterPro" id="IPR001789">
    <property type="entry name" value="Sig_transdc_resp-reg_receiver"/>
</dbReference>
<dbReference type="InterPro" id="IPR052893">
    <property type="entry name" value="TCS_response_regulator"/>
</dbReference>
<dbReference type="Proteomes" id="UP000274271">
    <property type="component" value="Unassembled WGS sequence"/>
</dbReference>
<feature type="modified residue" description="4-aspartylphosphate" evidence="1">
    <location>
        <position position="59"/>
    </location>
</feature>
<feature type="domain" description="Response regulatory" evidence="2">
    <location>
        <begin position="2"/>
        <end position="128"/>
    </location>
</feature>
<comment type="caution">
    <text evidence="3">The sequence shown here is derived from an EMBL/GenBank/DDBJ whole genome shotgun (WGS) entry which is preliminary data.</text>
</comment>
<dbReference type="GO" id="GO:0000160">
    <property type="term" value="P:phosphorelay signal transduction system"/>
    <property type="evidence" value="ECO:0007669"/>
    <property type="project" value="InterPro"/>
</dbReference>
<evidence type="ECO:0000256" key="1">
    <source>
        <dbReference type="PROSITE-ProRule" id="PRU00169"/>
    </source>
</evidence>
<evidence type="ECO:0000313" key="4">
    <source>
        <dbReference type="Proteomes" id="UP000274271"/>
    </source>
</evidence>
<proteinExistence type="predicted"/>
<protein>
    <submittedName>
        <fullName evidence="3">Response regulator</fullName>
    </submittedName>
</protein>
<keyword evidence="1" id="KW-0597">Phosphoprotein</keyword>
<sequence>MKIAVVDDDPVFQFLTCKLIEKIVVGHELFSFNDGQDALDFIQTNRTHLHVLPELILLDINMPILNGWQFLDHFKLLGATGYQPIIYMVSSSMDQADVLKSQTYMELKGYLTKPLSRQQLTELLNDNDVQKTDPL</sequence>
<dbReference type="AlphaFoldDB" id="A0A3P1CKN3"/>
<dbReference type="Gene3D" id="3.40.50.2300">
    <property type="match status" value="1"/>
</dbReference>
<dbReference type="PANTHER" id="PTHR44520:SF2">
    <property type="entry name" value="RESPONSE REGULATOR RCP1"/>
    <property type="match status" value="1"/>
</dbReference>
<organism evidence="3 4">
    <name type="scientific">Larkinella knui</name>
    <dbReference type="NCBI Taxonomy" id="2025310"/>
    <lineage>
        <taxon>Bacteria</taxon>
        <taxon>Pseudomonadati</taxon>
        <taxon>Bacteroidota</taxon>
        <taxon>Cytophagia</taxon>
        <taxon>Cytophagales</taxon>
        <taxon>Spirosomataceae</taxon>
        <taxon>Larkinella</taxon>
    </lineage>
</organism>
<dbReference type="SUPFAM" id="SSF52172">
    <property type="entry name" value="CheY-like"/>
    <property type="match status" value="1"/>
</dbReference>
<dbReference type="InterPro" id="IPR011006">
    <property type="entry name" value="CheY-like_superfamily"/>
</dbReference>
<dbReference type="PROSITE" id="PS50110">
    <property type="entry name" value="RESPONSE_REGULATORY"/>
    <property type="match status" value="1"/>
</dbReference>
<dbReference type="EMBL" id="RQJP01000003">
    <property type="protein sequence ID" value="RRB13464.1"/>
    <property type="molecule type" value="Genomic_DNA"/>
</dbReference>
<dbReference type="SMART" id="SM00448">
    <property type="entry name" value="REC"/>
    <property type="match status" value="1"/>
</dbReference>
<keyword evidence="4" id="KW-1185">Reference proteome</keyword>
<dbReference type="Pfam" id="PF00072">
    <property type="entry name" value="Response_reg"/>
    <property type="match status" value="1"/>
</dbReference>
<reference evidence="3 4" key="1">
    <citation type="submission" date="2018-11" db="EMBL/GenBank/DDBJ databases">
        <authorList>
            <person name="Zhou Z."/>
            <person name="Wang G."/>
        </authorList>
    </citation>
    <scope>NUCLEOTIDE SEQUENCE [LARGE SCALE GENOMIC DNA]</scope>
    <source>
        <strain evidence="3 4">KCTC42998</strain>
    </source>
</reference>
<dbReference type="OrthoDB" id="1524091at2"/>